<reference evidence="2 3" key="1">
    <citation type="submission" date="2019-02" db="EMBL/GenBank/DDBJ databases">
        <title>Genomic Encyclopedia of Type Strains, Phase IV (KMG-IV): sequencing the most valuable type-strain genomes for metagenomic binning, comparative biology and taxonomic classification.</title>
        <authorList>
            <person name="Goeker M."/>
        </authorList>
    </citation>
    <scope>NUCLEOTIDE SEQUENCE [LARGE SCALE GENOMIC DNA]</scope>
    <source>
        <strain evidence="2 3">DSM 18116</strain>
    </source>
</reference>
<dbReference type="EMBL" id="SGXA01000001">
    <property type="protein sequence ID" value="RZS75385.1"/>
    <property type="molecule type" value="Genomic_DNA"/>
</dbReference>
<dbReference type="GO" id="GO:0007165">
    <property type="term" value="P:signal transduction"/>
    <property type="evidence" value="ECO:0007669"/>
    <property type="project" value="TreeGrafter"/>
</dbReference>
<dbReference type="InterPro" id="IPR005151">
    <property type="entry name" value="Tail-specific_protease"/>
</dbReference>
<name>A0A4Q7N3G0_9BACT</name>
<comment type="caution">
    <text evidence="2">The sequence shown here is derived from an EMBL/GenBank/DDBJ whole genome shotgun (WGS) entry which is preliminary data.</text>
</comment>
<dbReference type="PANTHER" id="PTHR32060:SF30">
    <property type="entry name" value="CARBOXY-TERMINAL PROCESSING PROTEASE CTPA"/>
    <property type="match status" value="1"/>
</dbReference>
<dbReference type="Proteomes" id="UP000293874">
    <property type="component" value="Unassembled WGS sequence"/>
</dbReference>
<protein>
    <submittedName>
        <fullName evidence="2">Peptidase S41-like protein</fullName>
    </submittedName>
</protein>
<accession>A0A4Q7N3G0</accession>
<dbReference type="Pfam" id="PF03572">
    <property type="entry name" value="Peptidase_S41"/>
    <property type="match status" value="1"/>
</dbReference>
<dbReference type="SUPFAM" id="SSF52096">
    <property type="entry name" value="ClpP/crotonase"/>
    <property type="match status" value="1"/>
</dbReference>
<feature type="domain" description="Tail specific protease" evidence="1">
    <location>
        <begin position="278"/>
        <end position="477"/>
    </location>
</feature>
<dbReference type="Gene3D" id="3.90.226.10">
    <property type="entry name" value="2-enoyl-CoA Hydratase, Chain A, domain 1"/>
    <property type="match status" value="1"/>
</dbReference>
<proteinExistence type="predicted"/>
<keyword evidence="3" id="KW-1185">Reference proteome</keyword>
<dbReference type="GO" id="GO:0006508">
    <property type="term" value="P:proteolysis"/>
    <property type="evidence" value="ECO:0007669"/>
    <property type="project" value="InterPro"/>
</dbReference>
<dbReference type="PROSITE" id="PS51257">
    <property type="entry name" value="PROKAR_LIPOPROTEIN"/>
    <property type="match status" value="1"/>
</dbReference>
<dbReference type="GO" id="GO:0008236">
    <property type="term" value="F:serine-type peptidase activity"/>
    <property type="evidence" value="ECO:0007669"/>
    <property type="project" value="InterPro"/>
</dbReference>
<dbReference type="GO" id="GO:0030288">
    <property type="term" value="C:outer membrane-bounded periplasmic space"/>
    <property type="evidence" value="ECO:0007669"/>
    <property type="project" value="TreeGrafter"/>
</dbReference>
<evidence type="ECO:0000313" key="3">
    <source>
        <dbReference type="Proteomes" id="UP000293874"/>
    </source>
</evidence>
<sequence>MSGNKGWTYLIGGCLSICFFGAGCNSGTPEKKIDKISAENKDSLLSVEDMKTDLAFLWTALQEMHPGFGIYISGDSLLAKYEDAGSSLREPGTEDDFILHAYPFLSALGCGHTQLLHSLNYQQAPQQTASLPFDVLVNKQNAWVTNSRIKELTTGDEIISVNDIPVPAIIEAGSSLYCGDGYVSTFKELFLSEYGGFSDACVKHFHLKPPFRVVISTSGGITKTISAGAPDTSLAEKKNDPEKYAGWDRSETSEGTGFYIHKNNRIALLEVRQLVYGDTLVYEKCFEEISKKNIGKLILDMRHNGGGDLRITIKLLSYLMNDDFGMIKDLYSRIPDPSSSGFASSFDSGLSRNFDRICIPARKAGDEYHKNASPEFGQVFSPIAAAKTNRFNGKLIVLIDGATFSSAALFVAALKAQRNNVQFLGSETAGTEEGCNGFAMQILTLPNTGIRVQFPLLRVESMAKAPVHGRGLIPDHPVIYTPADIVQGNDPVLKKAMNLIK</sequence>
<dbReference type="AlphaFoldDB" id="A0A4Q7N3G0"/>
<evidence type="ECO:0000313" key="2">
    <source>
        <dbReference type="EMBL" id="RZS75385.1"/>
    </source>
</evidence>
<dbReference type="PANTHER" id="PTHR32060">
    <property type="entry name" value="TAIL-SPECIFIC PROTEASE"/>
    <property type="match status" value="1"/>
</dbReference>
<organism evidence="2 3">
    <name type="scientific">Pseudobacter ginsenosidimutans</name>
    <dbReference type="NCBI Taxonomy" id="661488"/>
    <lineage>
        <taxon>Bacteria</taxon>
        <taxon>Pseudomonadati</taxon>
        <taxon>Bacteroidota</taxon>
        <taxon>Chitinophagia</taxon>
        <taxon>Chitinophagales</taxon>
        <taxon>Chitinophagaceae</taxon>
        <taxon>Pseudobacter</taxon>
    </lineage>
</organism>
<dbReference type="GO" id="GO:0004175">
    <property type="term" value="F:endopeptidase activity"/>
    <property type="evidence" value="ECO:0007669"/>
    <property type="project" value="TreeGrafter"/>
</dbReference>
<gene>
    <name evidence="2" type="ORF">EV199_1250</name>
</gene>
<evidence type="ECO:0000259" key="1">
    <source>
        <dbReference type="Pfam" id="PF03572"/>
    </source>
</evidence>
<dbReference type="InterPro" id="IPR029045">
    <property type="entry name" value="ClpP/crotonase-like_dom_sf"/>
</dbReference>